<evidence type="ECO:0000256" key="1">
    <source>
        <dbReference type="ARBA" id="ARBA00022754"/>
    </source>
</evidence>
<dbReference type="FunFam" id="1.20.5.170:FF:000002">
    <property type="entry name" value="Type I keratin KA11"/>
    <property type="match status" value="1"/>
</dbReference>
<protein>
    <submittedName>
        <fullName evidence="5">Keratin 99</fullName>
    </submittedName>
</protein>
<reference evidence="5" key="1">
    <citation type="submission" date="2019-06" db="EMBL/GenBank/DDBJ databases">
        <authorList>
            <consortium name="Wellcome Sanger Institute Data Sharing"/>
        </authorList>
    </citation>
    <scope>NUCLEOTIDE SEQUENCE [LARGE SCALE GENOMIC DNA]</scope>
</reference>
<dbReference type="GeneTree" id="ENSGT00950000182969"/>
<feature type="coiled-coil region" evidence="3">
    <location>
        <begin position="246"/>
        <end position="380"/>
    </location>
</feature>
<accession>A0A667X9I4</accession>
<dbReference type="FunFam" id="1.20.5.500:FF:000001">
    <property type="entry name" value="Type II keratin 23"/>
    <property type="match status" value="1"/>
</dbReference>
<dbReference type="Ensembl" id="ENSMMDT00005014921.1">
    <property type="protein sequence ID" value="ENSMMDP00005014520.1"/>
    <property type="gene ID" value="ENSMMDG00005007454.1"/>
</dbReference>
<dbReference type="PROSITE" id="PS51842">
    <property type="entry name" value="IF_ROD_2"/>
    <property type="match status" value="1"/>
</dbReference>
<reference evidence="5" key="3">
    <citation type="submission" date="2025-09" db="UniProtKB">
        <authorList>
            <consortium name="Ensembl"/>
        </authorList>
    </citation>
    <scope>IDENTIFICATION</scope>
</reference>
<dbReference type="InterPro" id="IPR002957">
    <property type="entry name" value="Keratin_I"/>
</dbReference>
<evidence type="ECO:0000313" key="5">
    <source>
        <dbReference type="Ensembl" id="ENSMMDP00005014520.1"/>
    </source>
</evidence>
<dbReference type="GO" id="GO:0005882">
    <property type="term" value="C:intermediate filament"/>
    <property type="evidence" value="ECO:0007669"/>
    <property type="project" value="UniProtKB-KW"/>
</dbReference>
<feature type="coiled-coil region" evidence="3">
    <location>
        <begin position="187"/>
        <end position="214"/>
    </location>
</feature>
<evidence type="ECO:0000256" key="2">
    <source>
        <dbReference type="ARBA" id="ARBA00023054"/>
    </source>
</evidence>
<dbReference type="Gene3D" id="1.20.5.500">
    <property type="entry name" value="Single helix bin"/>
    <property type="match status" value="1"/>
</dbReference>
<dbReference type="Gene3D" id="1.20.5.170">
    <property type="match status" value="1"/>
</dbReference>
<dbReference type="PRINTS" id="PR01248">
    <property type="entry name" value="TYPE1KERATIN"/>
</dbReference>
<feature type="domain" description="IF rod" evidence="4">
    <location>
        <begin position="77"/>
        <end position="388"/>
    </location>
</feature>
<dbReference type="GO" id="GO:0005198">
    <property type="term" value="F:structural molecule activity"/>
    <property type="evidence" value="ECO:0007669"/>
    <property type="project" value="InterPro"/>
</dbReference>
<dbReference type="SUPFAM" id="SSF64593">
    <property type="entry name" value="Intermediate filament protein, coiled coil region"/>
    <property type="match status" value="2"/>
</dbReference>
<reference evidence="5" key="2">
    <citation type="submission" date="2025-08" db="UniProtKB">
        <authorList>
            <consortium name="Ensembl"/>
        </authorList>
    </citation>
    <scope>IDENTIFICATION</scope>
</reference>
<dbReference type="InterPro" id="IPR039008">
    <property type="entry name" value="IF_rod_dom"/>
</dbReference>
<dbReference type="Pfam" id="PF00038">
    <property type="entry name" value="Filament"/>
    <property type="match status" value="1"/>
</dbReference>
<dbReference type="Gene3D" id="1.20.5.1160">
    <property type="entry name" value="Vasodilator-stimulated phosphoprotein"/>
    <property type="match status" value="1"/>
</dbReference>
<keyword evidence="1" id="KW-0403">Intermediate filament</keyword>
<name>A0A667X9I4_9TELE</name>
<dbReference type="AlphaFoldDB" id="A0A667X9I4"/>
<organism evidence="5 6">
    <name type="scientific">Myripristis murdjan</name>
    <name type="common">pinecone soldierfish</name>
    <dbReference type="NCBI Taxonomy" id="586833"/>
    <lineage>
        <taxon>Eukaryota</taxon>
        <taxon>Metazoa</taxon>
        <taxon>Chordata</taxon>
        <taxon>Craniata</taxon>
        <taxon>Vertebrata</taxon>
        <taxon>Euteleostomi</taxon>
        <taxon>Actinopterygii</taxon>
        <taxon>Neopterygii</taxon>
        <taxon>Teleostei</taxon>
        <taxon>Neoteleostei</taxon>
        <taxon>Acanthomorphata</taxon>
        <taxon>Holocentriformes</taxon>
        <taxon>Holocentridae</taxon>
        <taxon>Myripristis</taxon>
    </lineage>
</organism>
<dbReference type="Proteomes" id="UP000472263">
    <property type="component" value="Chromosome 1"/>
</dbReference>
<dbReference type="SMART" id="SM01391">
    <property type="entry name" value="Filament"/>
    <property type="match status" value="1"/>
</dbReference>
<evidence type="ECO:0000259" key="4">
    <source>
        <dbReference type="PROSITE" id="PS51842"/>
    </source>
</evidence>
<evidence type="ECO:0000256" key="3">
    <source>
        <dbReference type="SAM" id="Coils"/>
    </source>
</evidence>
<evidence type="ECO:0000313" key="6">
    <source>
        <dbReference type="Proteomes" id="UP000472263"/>
    </source>
</evidence>
<dbReference type="InParanoid" id="A0A667X9I4"/>
<proteinExistence type="predicted"/>
<keyword evidence="2 3" id="KW-0175">Coiled coil</keyword>
<feature type="coiled-coil region" evidence="3">
    <location>
        <begin position="74"/>
        <end position="115"/>
    </location>
</feature>
<keyword evidence="6" id="KW-1185">Reference proteome</keyword>
<sequence>SETHQSSSHLSTMSVVVARSRLSSGMQLGSRMSSAFSSQRALSMYGGAEGFGTRMSQSIFSSGGASSLGETVLYNNEKVTMQNLNDRLASYLDKVRSLETANRKLELQIKEYLDKKGLIHTRDFTGYFATITDLRAQILRRFSEHQQLTLQVDNARLAADDFKMKYEAELNIRLMVEADMARLRGVLDSLTLARSDLESQIEGLKEELVYIRRTHEEDMQHLRVQQSGSVNVEVDCTESSDLTKVLTEVREQYEALMLKNQKEVEKWFQSKVQHFQTEMSSCTVEVKTFQSELSELKKTYQSTEINLQAILSQKQCLEQNLAEIGVRYSGQLSQLQVQINSLETELQQLTASIQQQVIEYKALLDIKMRLELEIAEYRRLLDGEGRMRRVKTIVEEIVDGKVVATSVDTQVQDIQ</sequence>
<dbReference type="PANTHER" id="PTHR23239:SF180">
    <property type="entry name" value="KERATIN, TYPE I CYTOSKELETAL 17"/>
    <property type="match status" value="1"/>
</dbReference>
<dbReference type="PANTHER" id="PTHR23239">
    <property type="entry name" value="INTERMEDIATE FILAMENT"/>
    <property type="match status" value="1"/>
</dbReference>
<gene>
    <name evidence="5" type="primary">LOC115359574</name>
</gene>